<feature type="region of interest" description="Disordered" evidence="1">
    <location>
        <begin position="26"/>
        <end position="50"/>
    </location>
</feature>
<gene>
    <name evidence="2" type="ORF">GCM10017667_68590</name>
</gene>
<organism evidence="2 3">
    <name type="scientific">Streptomyces filamentosus</name>
    <name type="common">Streptomyces roseosporus</name>
    <dbReference type="NCBI Taxonomy" id="67294"/>
    <lineage>
        <taxon>Bacteria</taxon>
        <taxon>Bacillati</taxon>
        <taxon>Actinomycetota</taxon>
        <taxon>Actinomycetes</taxon>
        <taxon>Kitasatosporales</taxon>
        <taxon>Streptomycetaceae</taxon>
        <taxon>Streptomyces</taxon>
    </lineage>
</organism>
<dbReference type="Proteomes" id="UP000632849">
    <property type="component" value="Unassembled WGS sequence"/>
</dbReference>
<reference evidence="2" key="1">
    <citation type="journal article" date="2014" name="Int. J. Syst. Evol. Microbiol.">
        <title>Complete genome sequence of Corynebacterium casei LMG S-19264T (=DSM 44701T), isolated from a smear-ripened cheese.</title>
        <authorList>
            <consortium name="US DOE Joint Genome Institute (JGI-PGF)"/>
            <person name="Walter F."/>
            <person name="Albersmeier A."/>
            <person name="Kalinowski J."/>
            <person name="Ruckert C."/>
        </authorList>
    </citation>
    <scope>NUCLEOTIDE SEQUENCE</scope>
    <source>
        <strain evidence="2">JCM 4122</strain>
    </source>
</reference>
<evidence type="ECO:0000313" key="2">
    <source>
        <dbReference type="EMBL" id="GHG22860.1"/>
    </source>
</evidence>
<dbReference type="EMBL" id="BNBE01000003">
    <property type="protein sequence ID" value="GHG22860.1"/>
    <property type="molecule type" value="Genomic_DNA"/>
</dbReference>
<evidence type="ECO:0000256" key="1">
    <source>
        <dbReference type="SAM" id="MobiDB-lite"/>
    </source>
</evidence>
<reference evidence="2" key="2">
    <citation type="submission" date="2020-09" db="EMBL/GenBank/DDBJ databases">
        <authorList>
            <person name="Sun Q."/>
            <person name="Ohkuma M."/>
        </authorList>
    </citation>
    <scope>NUCLEOTIDE SEQUENCE</scope>
    <source>
        <strain evidence="2">JCM 4122</strain>
    </source>
</reference>
<sequence length="50" mass="5183">MRPALLPGSPEGRLVSVAVTPPLDGPLANEADLDHALFGPHEAEDGHDAE</sequence>
<evidence type="ECO:0000313" key="3">
    <source>
        <dbReference type="Proteomes" id="UP000632849"/>
    </source>
</evidence>
<proteinExistence type="predicted"/>
<feature type="compositionally biased region" description="Basic and acidic residues" evidence="1">
    <location>
        <begin position="41"/>
        <end position="50"/>
    </location>
</feature>
<accession>A0A919BWK6</accession>
<name>A0A919BWK6_STRFL</name>
<dbReference type="AlphaFoldDB" id="A0A919BWK6"/>
<keyword evidence="3" id="KW-1185">Reference proteome</keyword>
<comment type="caution">
    <text evidence="2">The sequence shown here is derived from an EMBL/GenBank/DDBJ whole genome shotgun (WGS) entry which is preliminary data.</text>
</comment>
<protein>
    <submittedName>
        <fullName evidence="2">Uncharacterized protein</fullName>
    </submittedName>
</protein>